<dbReference type="Proteomes" id="UP001231189">
    <property type="component" value="Unassembled WGS sequence"/>
</dbReference>
<gene>
    <name evidence="2" type="ORF">QYE76_008239</name>
</gene>
<sequence>MPPPPRALPEEIVEEILLRLPPHKPAYLVRASVVSKPWLALVSSARFRDRYRQFHGPPPMLGFLKSRPWNCWFRPEDPSPPFISTSSFRARISDDDSWDHNNYAVWDCRHGRVLLGEKNAAPMKMAVWDPMTGRRRELQEPRCMVVEHKDGLNAAAVVCAVSGCDHRACNDGPFRVVFFSLHNVDEFPGFAAQACVSSPETTEHINPPSDSRRAQWSEPCSRIPIEPVGFIEPNHPVLVKDALHFMLAFEYDYNNVLYDDVARVQILKYDLSFDSLSLIYAPMAAEDTFGNSILMAMEDGTLGFARWQKLTLTIWSRQTGSDGVALWTRSRVISLKNIPPVKVRNKMFALLGSMEGHDIIFVYTELGVYQINLKTLRRKKIWKEEYFNALIPYTGFYIPRVSQVLDYSGYVCCLIC</sequence>
<feature type="domain" description="F-box" evidence="1">
    <location>
        <begin position="8"/>
        <end position="48"/>
    </location>
</feature>
<comment type="caution">
    <text evidence="2">The sequence shown here is derived from an EMBL/GenBank/DDBJ whole genome shotgun (WGS) entry which is preliminary data.</text>
</comment>
<dbReference type="PANTHER" id="PTHR32133">
    <property type="entry name" value="OS07G0120400 PROTEIN"/>
    <property type="match status" value="1"/>
</dbReference>
<evidence type="ECO:0000259" key="1">
    <source>
        <dbReference type="Pfam" id="PF00646"/>
    </source>
</evidence>
<dbReference type="SUPFAM" id="SSF81383">
    <property type="entry name" value="F-box domain"/>
    <property type="match status" value="1"/>
</dbReference>
<name>A0AAD8Q2F4_LOLMU</name>
<keyword evidence="3" id="KW-1185">Reference proteome</keyword>
<accession>A0AAD8Q2F4</accession>
<proteinExistence type="predicted"/>
<evidence type="ECO:0000313" key="3">
    <source>
        <dbReference type="Proteomes" id="UP001231189"/>
    </source>
</evidence>
<organism evidence="2 3">
    <name type="scientific">Lolium multiflorum</name>
    <name type="common">Italian ryegrass</name>
    <name type="synonym">Lolium perenne subsp. multiflorum</name>
    <dbReference type="NCBI Taxonomy" id="4521"/>
    <lineage>
        <taxon>Eukaryota</taxon>
        <taxon>Viridiplantae</taxon>
        <taxon>Streptophyta</taxon>
        <taxon>Embryophyta</taxon>
        <taxon>Tracheophyta</taxon>
        <taxon>Spermatophyta</taxon>
        <taxon>Magnoliopsida</taxon>
        <taxon>Liliopsida</taxon>
        <taxon>Poales</taxon>
        <taxon>Poaceae</taxon>
        <taxon>BOP clade</taxon>
        <taxon>Pooideae</taxon>
        <taxon>Poodae</taxon>
        <taxon>Poeae</taxon>
        <taxon>Poeae Chloroplast Group 2 (Poeae type)</taxon>
        <taxon>Loliodinae</taxon>
        <taxon>Loliinae</taxon>
        <taxon>Lolium</taxon>
    </lineage>
</organism>
<dbReference type="EMBL" id="JAUUTY010000697">
    <property type="protein sequence ID" value="KAK1594667.1"/>
    <property type="molecule type" value="Genomic_DNA"/>
</dbReference>
<dbReference type="InterPro" id="IPR036047">
    <property type="entry name" value="F-box-like_dom_sf"/>
</dbReference>
<dbReference type="Pfam" id="PF00646">
    <property type="entry name" value="F-box"/>
    <property type="match status" value="1"/>
</dbReference>
<dbReference type="AlphaFoldDB" id="A0AAD8Q2F4"/>
<protein>
    <recommendedName>
        <fullName evidence="1">F-box domain-containing protein</fullName>
    </recommendedName>
</protein>
<dbReference type="InterPro" id="IPR001810">
    <property type="entry name" value="F-box_dom"/>
</dbReference>
<dbReference type="PANTHER" id="PTHR32133:SF386">
    <property type="entry name" value="F-BOX DOMAIN-CONTAINING PROTEIN"/>
    <property type="match status" value="1"/>
</dbReference>
<reference evidence="2" key="1">
    <citation type="submission" date="2023-07" db="EMBL/GenBank/DDBJ databases">
        <title>A chromosome-level genome assembly of Lolium multiflorum.</title>
        <authorList>
            <person name="Chen Y."/>
            <person name="Copetti D."/>
            <person name="Kolliker R."/>
            <person name="Studer B."/>
        </authorList>
    </citation>
    <scope>NUCLEOTIDE SEQUENCE</scope>
    <source>
        <strain evidence="2">02402/16</strain>
        <tissue evidence="2">Leaf</tissue>
    </source>
</reference>
<evidence type="ECO:0000313" key="2">
    <source>
        <dbReference type="EMBL" id="KAK1594667.1"/>
    </source>
</evidence>